<dbReference type="InterPro" id="IPR035472">
    <property type="entry name" value="RpiR-like_SIS"/>
</dbReference>
<dbReference type="Proteomes" id="UP000228621">
    <property type="component" value="Unassembled WGS sequence"/>
</dbReference>
<evidence type="ECO:0000256" key="3">
    <source>
        <dbReference type="ARBA" id="ARBA00023163"/>
    </source>
</evidence>
<evidence type="ECO:0000313" key="6">
    <source>
        <dbReference type="EMBL" id="PCK31025.1"/>
    </source>
</evidence>
<evidence type="ECO:0000256" key="1">
    <source>
        <dbReference type="ARBA" id="ARBA00023015"/>
    </source>
</evidence>
<sequence length="282" mass="30764">MSTFVKIKALRPSLSNSEAKLADFTLNSGDKIRALSSVELAREAGVSQSSVVKFAQKLGYKGFPTFKLAVVDALNEQAGARITTDELISSNDSIELIADKLQLKQQNVISETRKLNTAKQFENAIQLIKSARKVIVCALGSTFTMAQDLTWKLQKLGIPAIAQVDEISASGYVATMGKDDLFIVLSNTGSSKSLLTLTNQALDNGCKCLAISRYGNHSLAEMADAILYCINEGEPLKHSGMLSRTSQAYLIDVLFTALAQSNLHWQKRVDKANENMQLLRSE</sequence>
<dbReference type="InterPro" id="IPR001347">
    <property type="entry name" value="SIS_dom"/>
</dbReference>
<dbReference type="InterPro" id="IPR047640">
    <property type="entry name" value="RpiR-like"/>
</dbReference>
<dbReference type="EMBL" id="NKHF01000066">
    <property type="protein sequence ID" value="PCK31025.1"/>
    <property type="molecule type" value="Genomic_DNA"/>
</dbReference>
<organism evidence="6 7">
    <name type="scientific">Pseudoalteromonas piscicida</name>
    <dbReference type="NCBI Taxonomy" id="43662"/>
    <lineage>
        <taxon>Bacteria</taxon>
        <taxon>Pseudomonadati</taxon>
        <taxon>Pseudomonadota</taxon>
        <taxon>Gammaproteobacteria</taxon>
        <taxon>Alteromonadales</taxon>
        <taxon>Pseudoalteromonadaceae</taxon>
        <taxon>Pseudoalteromonas</taxon>
    </lineage>
</organism>
<dbReference type="InterPro" id="IPR009057">
    <property type="entry name" value="Homeodomain-like_sf"/>
</dbReference>
<evidence type="ECO:0000313" key="7">
    <source>
        <dbReference type="Proteomes" id="UP000228621"/>
    </source>
</evidence>
<accession>A0A2A5JNM2</accession>
<dbReference type="InterPro" id="IPR000281">
    <property type="entry name" value="HTH_RpiR"/>
</dbReference>
<gene>
    <name evidence="6" type="ORF">CEX98_14470</name>
</gene>
<dbReference type="Pfam" id="PF01380">
    <property type="entry name" value="SIS"/>
    <property type="match status" value="1"/>
</dbReference>
<dbReference type="PANTHER" id="PTHR30514">
    <property type="entry name" value="GLUCOKINASE"/>
    <property type="match status" value="1"/>
</dbReference>
<dbReference type="PROSITE" id="PS51071">
    <property type="entry name" value="HTH_RPIR"/>
    <property type="match status" value="1"/>
</dbReference>
<proteinExistence type="predicted"/>
<dbReference type="SUPFAM" id="SSF53697">
    <property type="entry name" value="SIS domain"/>
    <property type="match status" value="1"/>
</dbReference>
<evidence type="ECO:0000259" key="4">
    <source>
        <dbReference type="PROSITE" id="PS51071"/>
    </source>
</evidence>
<dbReference type="PROSITE" id="PS51464">
    <property type="entry name" value="SIS"/>
    <property type="match status" value="1"/>
</dbReference>
<dbReference type="CDD" id="cd05013">
    <property type="entry name" value="SIS_RpiR"/>
    <property type="match status" value="1"/>
</dbReference>
<keyword evidence="1" id="KW-0805">Transcription regulation</keyword>
<protein>
    <submittedName>
        <fullName evidence="6">RpiR family transcriptional regulator</fullName>
    </submittedName>
</protein>
<dbReference type="GO" id="GO:0003700">
    <property type="term" value="F:DNA-binding transcription factor activity"/>
    <property type="evidence" value="ECO:0007669"/>
    <property type="project" value="InterPro"/>
</dbReference>
<evidence type="ECO:0000259" key="5">
    <source>
        <dbReference type="PROSITE" id="PS51464"/>
    </source>
</evidence>
<dbReference type="AlphaFoldDB" id="A0A2A5JNM2"/>
<keyword evidence="7" id="KW-1185">Reference proteome</keyword>
<evidence type="ECO:0000256" key="2">
    <source>
        <dbReference type="ARBA" id="ARBA00023125"/>
    </source>
</evidence>
<dbReference type="InterPro" id="IPR036388">
    <property type="entry name" value="WH-like_DNA-bd_sf"/>
</dbReference>
<dbReference type="GO" id="GO:1901135">
    <property type="term" value="P:carbohydrate derivative metabolic process"/>
    <property type="evidence" value="ECO:0007669"/>
    <property type="project" value="InterPro"/>
</dbReference>
<name>A0A2A5JNM2_PSEO7</name>
<keyword evidence="3" id="KW-0804">Transcription</keyword>
<dbReference type="Gene3D" id="1.10.10.10">
    <property type="entry name" value="Winged helix-like DNA-binding domain superfamily/Winged helix DNA-binding domain"/>
    <property type="match status" value="1"/>
</dbReference>
<feature type="domain" description="SIS" evidence="5">
    <location>
        <begin position="124"/>
        <end position="264"/>
    </location>
</feature>
<dbReference type="Pfam" id="PF01418">
    <property type="entry name" value="HTH_6"/>
    <property type="match status" value="1"/>
</dbReference>
<dbReference type="GO" id="GO:0003677">
    <property type="term" value="F:DNA binding"/>
    <property type="evidence" value="ECO:0007669"/>
    <property type="project" value="UniProtKB-KW"/>
</dbReference>
<dbReference type="OrthoDB" id="3684496at2"/>
<comment type="caution">
    <text evidence="6">The sequence shown here is derived from an EMBL/GenBank/DDBJ whole genome shotgun (WGS) entry which is preliminary data.</text>
</comment>
<dbReference type="RefSeq" id="WP_099642769.1">
    <property type="nucleotide sequence ID" value="NZ_NKHF01000066.1"/>
</dbReference>
<keyword evidence="2" id="KW-0238">DNA-binding</keyword>
<feature type="domain" description="HTH rpiR-type" evidence="4">
    <location>
        <begin position="1"/>
        <end position="77"/>
    </location>
</feature>
<dbReference type="GO" id="GO:0097367">
    <property type="term" value="F:carbohydrate derivative binding"/>
    <property type="evidence" value="ECO:0007669"/>
    <property type="project" value="InterPro"/>
</dbReference>
<reference evidence="7" key="1">
    <citation type="journal article" date="2019" name="Genome Announc.">
        <title>Draft Genome Sequence of Pseudoalteromonas piscicida Strain 36Y ROTHPW, an Hypersaline Seawater Isolate from the South Coast of Sonora, Mexico.</title>
        <authorList>
            <person name="Sanchez-Diaz R."/>
            <person name="Molina-Garza Z.J."/>
            <person name="Cruz-Suarez L.E."/>
            <person name="Selvin J."/>
            <person name="Kiran G.S."/>
            <person name="Ibarra-Gamez J.C."/>
            <person name="Gomez-Gil B."/>
            <person name="Galaviz-Silva L."/>
        </authorList>
    </citation>
    <scope>NUCLEOTIDE SEQUENCE [LARGE SCALE GENOMIC DNA]</scope>
    <source>
        <strain evidence="7">36Y_RITHPW</strain>
    </source>
</reference>
<dbReference type="InterPro" id="IPR046348">
    <property type="entry name" value="SIS_dom_sf"/>
</dbReference>
<dbReference type="SUPFAM" id="SSF46689">
    <property type="entry name" value="Homeodomain-like"/>
    <property type="match status" value="1"/>
</dbReference>
<dbReference type="PANTHER" id="PTHR30514:SF17">
    <property type="entry name" value="HTH-TYPE TRANSCRIPTIONAL REGULATOR MURR"/>
    <property type="match status" value="1"/>
</dbReference>
<dbReference type="Gene3D" id="3.40.50.10490">
    <property type="entry name" value="Glucose-6-phosphate isomerase like protein, domain 1"/>
    <property type="match status" value="1"/>
</dbReference>